<evidence type="ECO:0000313" key="3">
    <source>
        <dbReference type="EMBL" id="MVU79283.1"/>
    </source>
</evidence>
<dbReference type="AlphaFoldDB" id="A0A7K1UY28"/>
<dbReference type="PANTHER" id="PTHR37042">
    <property type="entry name" value="OUTER MEMBRANE PROTEIN RV1973"/>
    <property type="match status" value="1"/>
</dbReference>
<dbReference type="EMBL" id="WRPP01000003">
    <property type="protein sequence ID" value="MVU79283.1"/>
    <property type="molecule type" value="Genomic_DNA"/>
</dbReference>
<comment type="subcellular location">
    <subcellularLocation>
        <location evidence="1">Membrane</location>
    </subcellularLocation>
</comment>
<accession>A0A7K1UY28</accession>
<gene>
    <name evidence="3" type="ORF">GPX89_18815</name>
</gene>
<reference evidence="3 4" key="1">
    <citation type="submission" date="2019-12" db="EMBL/GenBank/DDBJ databases">
        <title>Nocardia sp. nov. ET3-3 isolated from soil.</title>
        <authorList>
            <person name="Kanchanasin P."/>
            <person name="Tanasupawat S."/>
            <person name="Yuki M."/>
            <person name="Kudo T."/>
        </authorList>
    </citation>
    <scope>NUCLEOTIDE SEQUENCE [LARGE SCALE GENOMIC DNA]</scope>
    <source>
        <strain evidence="3 4">ET3-3</strain>
    </source>
</reference>
<dbReference type="RefSeq" id="WP_157388879.1">
    <property type="nucleotide sequence ID" value="NZ_WRPP01000003.1"/>
</dbReference>
<keyword evidence="4" id="KW-1185">Reference proteome</keyword>
<dbReference type="Proteomes" id="UP000466794">
    <property type="component" value="Unassembled WGS sequence"/>
</dbReference>
<dbReference type="GO" id="GO:0016020">
    <property type="term" value="C:membrane"/>
    <property type="evidence" value="ECO:0007669"/>
    <property type="project" value="UniProtKB-SubCell"/>
</dbReference>
<organism evidence="3 4">
    <name type="scientific">Nocardia terrae</name>
    <dbReference type="NCBI Taxonomy" id="2675851"/>
    <lineage>
        <taxon>Bacteria</taxon>
        <taxon>Bacillati</taxon>
        <taxon>Actinomycetota</taxon>
        <taxon>Actinomycetes</taxon>
        <taxon>Mycobacteriales</taxon>
        <taxon>Nocardiaceae</taxon>
        <taxon>Nocardia</taxon>
    </lineage>
</organism>
<evidence type="ECO:0000256" key="1">
    <source>
        <dbReference type="ARBA" id="ARBA00004370"/>
    </source>
</evidence>
<dbReference type="PANTHER" id="PTHR37042:SF4">
    <property type="entry name" value="OUTER MEMBRANE PROTEIN RV1973"/>
    <property type="match status" value="1"/>
</dbReference>
<evidence type="ECO:0000256" key="2">
    <source>
        <dbReference type="ARBA" id="ARBA00023136"/>
    </source>
</evidence>
<evidence type="ECO:0000313" key="4">
    <source>
        <dbReference type="Proteomes" id="UP000466794"/>
    </source>
</evidence>
<name>A0A7K1UY28_9NOCA</name>
<comment type="caution">
    <text evidence="3">The sequence shown here is derived from an EMBL/GenBank/DDBJ whole genome shotgun (WGS) entry which is preliminary data.</text>
</comment>
<keyword evidence="2" id="KW-0472">Membrane</keyword>
<sequence length="162" mass="17737">MKINARSIVIAAAGVLLVAAVVVGSLVADRFWSDRTAERNRTSAAAFAQDTVEDLFTYNYDSAEKELPKVADRLSGAYRDSYMQVINEQAIPAAKEKKLNVQTIVQATGVIDSTRDSVTVLVIADQRFSSSDSGKETLASDRLQVKLTKHKDSWLVSDIKTI</sequence>
<protein>
    <submittedName>
        <fullName evidence="3">H domain protein</fullName>
    </submittedName>
</protein>
<proteinExistence type="predicted"/>